<feature type="active site" description="Proton donor/acceptor" evidence="1">
    <location>
        <position position="84"/>
    </location>
</feature>
<feature type="active site" description="Tele-phosphohistidine intermediate" evidence="1">
    <location>
        <position position="10"/>
    </location>
</feature>
<dbReference type="PROSITE" id="PS00175">
    <property type="entry name" value="PG_MUTASE"/>
    <property type="match status" value="1"/>
</dbReference>
<evidence type="ECO:0000256" key="1">
    <source>
        <dbReference type="PIRSR" id="PIRSR613078-1"/>
    </source>
</evidence>
<name>A0A916QFI4_9LACO</name>
<dbReference type="AlphaFoldDB" id="A0A916QFI4"/>
<sequence>MAIELYLVRHGETLFNQQHRMQGSSDSPLTERGKKQALAVRDYFAQHSLEFDHAYCSTQERTSDTLEIILGQGVPYKRLKNLKERNYGFAEGRGIWWYPIAKLLQPPMESRQAATARIKRAMMRIQRDAQDGERILIVGHGDTLSSYIRATCQDARFFDFNNCGVAKLTSDGQKVTFDSYVWPGKKI</sequence>
<dbReference type="PANTHER" id="PTHR48100:SF5">
    <property type="entry name" value="HISTIDINE PHOSPHATASE FAMILY PROTEIN"/>
    <property type="match status" value="1"/>
</dbReference>
<feature type="binding site" evidence="2">
    <location>
        <begin position="84"/>
        <end position="87"/>
    </location>
    <ligand>
        <name>substrate</name>
    </ligand>
</feature>
<comment type="caution">
    <text evidence="3">The sequence shown here is derived from an EMBL/GenBank/DDBJ whole genome shotgun (WGS) entry which is preliminary data.</text>
</comment>
<evidence type="ECO:0000313" key="3">
    <source>
        <dbReference type="EMBL" id="GFZ26360.1"/>
    </source>
</evidence>
<dbReference type="InterPro" id="IPR029033">
    <property type="entry name" value="His_PPase_superfam"/>
</dbReference>
<accession>A0A916QFI4</accession>
<dbReference type="GO" id="GO:0016791">
    <property type="term" value="F:phosphatase activity"/>
    <property type="evidence" value="ECO:0007669"/>
    <property type="project" value="TreeGrafter"/>
</dbReference>
<proteinExistence type="predicted"/>
<dbReference type="SMART" id="SM00855">
    <property type="entry name" value="PGAM"/>
    <property type="match status" value="1"/>
</dbReference>
<dbReference type="CDD" id="cd07067">
    <property type="entry name" value="HP_PGM_like"/>
    <property type="match status" value="1"/>
</dbReference>
<gene>
    <name evidence="3" type="ORF">LCB40_02400</name>
</gene>
<dbReference type="EMBL" id="BMAY01000001">
    <property type="protein sequence ID" value="GFZ26360.1"/>
    <property type="molecule type" value="Genomic_DNA"/>
</dbReference>
<keyword evidence="4" id="KW-1185">Reference proteome</keyword>
<evidence type="ECO:0000256" key="2">
    <source>
        <dbReference type="PIRSR" id="PIRSR613078-2"/>
    </source>
</evidence>
<dbReference type="GO" id="GO:0005737">
    <property type="term" value="C:cytoplasm"/>
    <property type="evidence" value="ECO:0007669"/>
    <property type="project" value="TreeGrafter"/>
</dbReference>
<dbReference type="InterPro" id="IPR001345">
    <property type="entry name" value="PG/BPGM_mutase_AS"/>
</dbReference>
<organism evidence="3 4">
    <name type="scientific">Lactobacillus corticis</name>
    <dbReference type="NCBI Taxonomy" id="2201249"/>
    <lineage>
        <taxon>Bacteria</taxon>
        <taxon>Bacillati</taxon>
        <taxon>Bacillota</taxon>
        <taxon>Bacilli</taxon>
        <taxon>Lactobacillales</taxon>
        <taxon>Lactobacillaceae</taxon>
        <taxon>Lactobacillus</taxon>
    </lineage>
</organism>
<reference evidence="3" key="1">
    <citation type="submission" date="2020-08" db="EMBL/GenBank/DDBJ databases">
        <title>Taxonomic study for Lactobacillus species isolated from hardwood bark.</title>
        <authorList>
            <person name="Tohno M."/>
            <person name="Tanizawa Y."/>
        </authorList>
    </citation>
    <scope>NUCLEOTIDE SEQUENCE</scope>
    <source>
        <strain evidence="3">B40</strain>
    </source>
</reference>
<dbReference type="InterPro" id="IPR013078">
    <property type="entry name" value="His_Pase_superF_clade-1"/>
</dbReference>
<dbReference type="Proteomes" id="UP000677218">
    <property type="component" value="Unassembled WGS sequence"/>
</dbReference>
<dbReference type="InterPro" id="IPR050275">
    <property type="entry name" value="PGM_Phosphatase"/>
</dbReference>
<dbReference type="SUPFAM" id="SSF53254">
    <property type="entry name" value="Phosphoglycerate mutase-like"/>
    <property type="match status" value="1"/>
</dbReference>
<dbReference type="PANTHER" id="PTHR48100">
    <property type="entry name" value="BROAD-SPECIFICITY PHOSPHATASE YOR283W-RELATED"/>
    <property type="match status" value="1"/>
</dbReference>
<feature type="binding site" evidence="2">
    <location>
        <begin position="9"/>
        <end position="16"/>
    </location>
    <ligand>
        <name>substrate</name>
    </ligand>
</feature>
<dbReference type="Pfam" id="PF00300">
    <property type="entry name" value="His_Phos_1"/>
    <property type="match status" value="1"/>
</dbReference>
<feature type="binding site" evidence="2">
    <location>
        <position position="61"/>
    </location>
    <ligand>
        <name>substrate</name>
    </ligand>
</feature>
<dbReference type="RefSeq" id="WP_212780063.1">
    <property type="nucleotide sequence ID" value="NZ_BMAY01000001.1"/>
</dbReference>
<evidence type="ECO:0000313" key="4">
    <source>
        <dbReference type="Proteomes" id="UP000677218"/>
    </source>
</evidence>
<protein>
    <submittedName>
        <fullName evidence="3">Phosphoglycerate mutase</fullName>
    </submittedName>
</protein>
<dbReference type="Gene3D" id="3.40.50.1240">
    <property type="entry name" value="Phosphoglycerate mutase-like"/>
    <property type="match status" value="1"/>
</dbReference>